<reference evidence="9 10" key="1">
    <citation type="submission" date="2018-05" db="EMBL/GenBank/DDBJ databases">
        <authorList>
            <person name="Datahose"/>
        </authorList>
    </citation>
    <scope>NUCLEOTIDE SEQUENCE</scope>
</reference>
<dbReference type="GeneTree" id="ENSGT00950000182935"/>
<evidence type="ECO:0000256" key="7">
    <source>
        <dbReference type="SAM" id="Phobius"/>
    </source>
</evidence>
<evidence type="ECO:0000256" key="4">
    <source>
        <dbReference type="ARBA" id="ARBA00022989"/>
    </source>
</evidence>
<organism evidence="9 10">
    <name type="scientific">Astatotilapia calliptera</name>
    <name type="common">Eastern happy</name>
    <name type="synonym">Chromis callipterus</name>
    <dbReference type="NCBI Taxonomy" id="8154"/>
    <lineage>
        <taxon>Eukaryota</taxon>
        <taxon>Metazoa</taxon>
        <taxon>Chordata</taxon>
        <taxon>Craniata</taxon>
        <taxon>Vertebrata</taxon>
        <taxon>Euteleostomi</taxon>
        <taxon>Actinopterygii</taxon>
        <taxon>Neopterygii</taxon>
        <taxon>Teleostei</taxon>
        <taxon>Neoteleostei</taxon>
        <taxon>Acanthomorphata</taxon>
        <taxon>Ovalentaria</taxon>
        <taxon>Cichlomorphae</taxon>
        <taxon>Cichliformes</taxon>
        <taxon>Cichlidae</taxon>
        <taxon>African cichlids</taxon>
        <taxon>Pseudocrenilabrinae</taxon>
        <taxon>Haplochromini</taxon>
        <taxon>Astatotilapia</taxon>
    </lineage>
</organism>
<evidence type="ECO:0000256" key="2">
    <source>
        <dbReference type="ARBA" id="ARBA00010252"/>
    </source>
</evidence>
<evidence type="ECO:0000256" key="6">
    <source>
        <dbReference type="PROSITE-ProRule" id="PRU00581"/>
    </source>
</evidence>
<feature type="transmembrane region" description="Helical" evidence="7">
    <location>
        <begin position="34"/>
        <end position="56"/>
    </location>
</feature>
<accession>A0AAX7UTF2</accession>
<keyword evidence="10" id="KW-1185">Reference proteome</keyword>
<dbReference type="AlphaFoldDB" id="A0AAX7UTF2"/>
<name>A0AAX7UTF2_ASTCA</name>
<dbReference type="Pfam" id="PF01284">
    <property type="entry name" value="MARVEL"/>
    <property type="match status" value="1"/>
</dbReference>
<dbReference type="Proteomes" id="UP000265100">
    <property type="component" value="Chromosome 6"/>
</dbReference>
<dbReference type="GO" id="GO:0031594">
    <property type="term" value="C:neuromuscular junction"/>
    <property type="evidence" value="ECO:0007669"/>
    <property type="project" value="TreeGrafter"/>
</dbReference>
<protein>
    <recommendedName>
        <fullName evidence="8">MARVEL domain-containing protein</fullName>
    </recommendedName>
</protein>
<feature type="transmembrane region" description="Helical" evidence="7">
    <location>
        <begin position="76"/>
        <end position="99"/>
    </location>
</feature>
<dbReference type="GO" id="GO:0030672">
    <property type="term" value="C:synaptic vesicle membrane"/>
    <property type="evidence" value="ECO:0007669"/>
    <property type="project" value="TreeGrafter"/>
</dbReference>
<reference evidence="9" key="3">
    <citation type="submission" date="2025-08" db="UniProtKB">
        <authorList>
            <consortium name="Ensembl"/>
        </authorList>
    </citation>
    <scope>IDENTIFICATION</scope>
</reference>
<evidence type="ECO:0000313" key="10">
    <source>
        <dbReference type="Proteomes" id="UP000265100"/>
    </source>
</evidence>
<evidence type="ECO:0000256" key="1">
    <source>
        <dbReference type="ARBA" id="ARBA00004141"/>
    </source>
</evidence>
<keyword evidence="3 6" id="KW-0812">Transmembrane</keyword>
<dbReference type="PROSITE" id="PS51225">
    <property type="entry name" value="MARVEL"/>
    <property type="match status" value="1"/>
</dbReference>
<comment type="subcellular location">
    <subcellularLocation>
        <location evidence="1">Membrane</location>
        <topology evidence="1">Multi-pass membrane protein</topology>
    </subcellularLocation>
</comment>
<evidence type="ECO:0000313" key="9">
    <source>
        <dbReference type="Ensembl" id="ENSACLP00000067981.1"/>
    </source>
</evidence>
<dbReference type="InterPro" id="IPR016579">
    <property type="entry name" value="Synaptogyrin"/>
</dbReference>
<keyword evidence="4 7" id="KW-1133">Transmembrane helix</keyword>
<reference evidence="9" key="4">
    <citation type="submission" date="2025-09" db="UniProtKB">
        <authorList>
            <consortium name="Ensembl"/>
        </authorList>
    </citation>
    <scope>IDENTIFICATION</scope>
</reference>
<dbReference type="Ensembl" id="ENSACLT00000056095.1">
    <property type="protein sequence ID" value="ENSACLP00000067981.1"/>
    <property type="gene ID" value="ENSACLG00000028368.1"/>
</dbReference>
<dbReference type="PANTHER" id="PTHR10838:SF33">
    <property type="entry name" value="SYNAPTOGYRIN"/>
    <property type="match status" value="1"/>
</dbReference>
<comment type="similarity">
    <text evidence="2">Belongs to the synaptogyrin family.</text>
</comment>
<dbReference type="PANTHER" id="PTHR10838">
    <property type="entry name" value="SYNAPTOGYRIN"/>
    <property type="match status" value="1"/>
</dbReference>
<evidence type="ECO:0000256" key="3">
    <source>
        <dbReference type="ARBA" id="ARBA00022692"/>
    </source>
</evidence>
<evidence type="ECO:0000259" key="8">
    <source>
        <dbReference type="PROSITE" id="PS51225"/>
    </source>
</evidence>
<evidence type="ECO:0000256" key="5">
    <source>
        <dbReference type="ARBA" id="ARBA00023136"/>
    </source>
</evidence>
<reference evidence="10" key="2">
    <citation type="submission" date="2023-03" db="EMBL/GenBank/DDBJ databases">
        <authorList>
            <consortium name="Wellcome Sanger Institute Data Sharing"/>
        </authorList>
    </citation>
    <scope>NUCLEOTIDE SEQUENCE [LARGE SCALE GENOMIC DNA]</scope>
</reference>
<proteinExistence type="inferred from homology"/>
<feature type="domain" description="MARVEL" evidence="8">
    <location>
        <begin position="27"/>
        <end position="174"/>
    </location>
</feature>
<keyword evidence="5 6" id="KW-0472">Membrane</keyword>
<sequence>MADMEETGGVSAYGAALAGGGFDFYKFIRQPQTIVRFLSWIFAMVVFACITGEGYVNTPYEAEAKCIFNHNDSACHYAVGIGVIAFLACVAFLVLDVYLPFMSNAEERRFAVVADLGFSGNPNILRPGSFPPWCKGCCHPYLHGDGAGYCHPLSSNLCPHLLQSHHLHPHHLYSLSQQFA</sequence>
<dbReference type="InterPro" id="IPR008253">
    <property type="entry name" value="Marvel"/>
</dbReference>